<dbReference type="AlphaFoldDB" id="D8ULI7"/>
<organism evidence="3">
    <name type="scientific">Volvox carteri f. nagariensis</name>
    <dbReference type="NCBI Taxonomy" id="3068"/>
    <lineage>
        <taxon>Eukaryota</taxon>
        <taxon>Viridiplantae</taxon>
        <taxon>Chlorophyta</taxon>
        <taxon>core chlorophytes</taxon>
        <taxon>Chlorophyceae</taxon>
        <taxon>CS clade</taxon>
        <taxon>Chlamydomonadales</taxon>
        <taxon>Volvocaceae</taxon>
        <taxon>Volvox</taxon>
    </lineage>
</organism>
<reference evidence="2 3" key="1">
    <citation type="journal article" date="2010" name="Science">
        <title>Genomic analysis of organismal complexity in the multicellular green alga Volvox carteri.</title>
        <authorList>
            <person name="Prochnik S.E."/>
            <person name="Umen J."/>
            <person name="Nedelcu A.M."/>
            <person name="Hallmann A."/>
            <person name="Miller S.M."/>
            <person name="Nishii I."/>
            <person name="Ferris P."/>
            <person name="Kuo A."/>
            <person name="Mitros T."/>
            <person name="Fritz-Laylin L.K."/>
            <person name="Hellsten U."/>
            <person name="Chapman J."/>
            <person name="Simakov O."/>
            <person name="Rensing S.A."/>
            <person name="Terry A."/>
            <person name="Pangilinan J."/>
            <person name="Kapitonov V."/>
            <person name="Jurka J."/>
            <person name="Salamov A."/>
            <person name="Shapiro H."/>
            <person name="Schmutz J."/>
            <person name="Grimwood J."/>
            <person name="Lindquist E."/>
            <person name="Lucas S."/>
            <person name="Grigoriev I.V."/>
            <person name="Schmitt R."/>
            <person name="Kirk D."/>
            <person name="Rokhsar D.S."/>
        </authorList>
    </citation>
    <scope>NUCLEOTIDE SEQUENCE [LARGE SCALE GENOMIC DNA]</scope>
    <source>
        <strain evidence="3">f. Nagariensis / Eve</strain>
    </source>
</reference>
<sequence>MFQLCSRMKHILVNNMKCWWSVDGCTCAGLCSMLAVRLLGCSAVLPACQTFNVCTVKSVIPTSTGFQHDVRSHGLCNWIVGQPGTVLLHVIRDIRIREMLFLGPEIFTARTRIRGEAEPPHSKKGISMKSVDSQGRAGMHQGRCRPGDRRKMWAARG</sequence>
<proteinExistence type="predicted"/>
<keyword evidence="3" id="KW-1185">Reference proteome</keyword>
<evidence type="ECO:0000313" key="3">
    <source>
        <dbReference type="Proteomes" id="UP000001058"/>
    </source>
</evidence>
<feature type="region of interest" description="Disordered" evidence="1">
    <location>
        <begin position="113"/>
        <end position="157"/>
    </location>
</feature>
<dbReference type="KEGG" id="vcn:VOLCADRAFT_108645"/>
<dbReference type="EMBL" id="GL378593">
    <property type="protein sequence ID" value="EFJ39411.1"/>
    <property type="molecule type" value="Genomic_DNA"/>
</dbReference>
<dbReference type="RefSeq" id="XP_002959523.1">
    <property type="nucleotide sequence ID" value="XM_002959477.1"/>
</dbReference>
<dbReference type="GeneID" id="9614330"/>
<name>D8ULI7_VOLCA</name>
<evidence type="ECO:0000256" key="1">
    <source>
        <dbReference type="SAM" id="MobiDB-lite"/>
    </source>
</evidence>
<protein>
    <submittedName>
        <fullName evidence="2">Uncharacterized protein</fullName>
    </submittedName>
</protein>
<dbReference type="Proteomes" id="UP000001058">
    <property type="component" value="Unassembled WGS sequence"/>
</dbReference>
<accession>D8ULI7</accession>
<evidence type="ECO:0000313" key="2">
    <source>
        <dbReference type="EMBL" id="EFJ39411.1"/>
    </source>
</evidence>
<dbReference type="InParanoid" id="D8ULI7"/>
<gene>
    <name evidence="2" type="ORF">VOLCADRAFT_108645</name>
</gene>